<evidence type="ECO:0000313" key="2">
    <source>
        <dbReference type="EMBL" id="PMM58962.1"/>
    </source>
</evidence>
<name>A0A855IQN7_9VIBR</name>
<dbReference type="Proteomes" id="UP000235554">
    <property type="component" value="Unassembled WGS sequence"/>
</dbReference>
<dbReference type="EMBL" id="MCZJ01000013">
    <property type="protein sequence ID" value="PMM58962.1"/>
    <property type="molecule type" value="Genomic_DNA"/>
</dbReference>
<evidence type="ECO:0000256" key="1">
    <source>
        <dbReference type="SAM" id="SignalP"/>
    </source>
</evidence>
<keyword evidence="1" id="KW-0732">Signal</keyword>
<evidence type="ECO:0000313" key="3">
    <source>
        <dbReference type="Proteomes" id="UP000235554"/>
    </source>
</evidence>
<dbReference type="RefSeq" id="WP_102554883.1">
    <property type="nucleotide sequence ID" value="NZ_MCZJ01000013.1"/>
</dbReference>
<accession>A0A855IQN7</accession>
<organism evidence="2 3">
    <name type="scientific">Vibrio lentus</name>
    <dbReference type="NCBI Taxonomy" id="136468"/>
    <lineage>
        <taxon>Bacteria</taxon>
        <taxon>Pseudomonadati</taxon>
        <taxon>Pseudomonadota</taxon>
        <taxon>Gammaproteobacteria</taxon>
        <taxon>Vibrionales</taxon>
        <taxon>Vibrionaceae</taxon>
        <taxon>Vibrio</taxon>
    </lineage>
</organism>
<dbReference type="AlphaFoldDB" id="A0A855IQN7"/>
<reference evidence="3" key="1">
    <citation type="submission" date="2016-07" db="EMBL/GenBank/DDBJ databases">
        <title>Nontailed viruses are major unrecognized killers of bacteria in the ocean.</title>
        <authorList>
            <person name="Kauffman K."/>
            <person name="Hussain F."/>
            <person name="Yang J."/>
            <person name="Arevalo P."/>
            <person name="Brown J."/>
            <person name="Cutler M."/>
            <person name="Kelly L."/>
            <person name="Polz M.F."/>
        </authorList>
    </citation>
    <scope>NUCLEOTIDE SEQUENCE [LARGE SCALE GENOMIC DNA]</scope>
    <source>
        <strain evidence="3">10N.261.48.A1</strain>
    </source>
</reference>
<feature type="chain" id="PRO_5032911631" evidence="1">
    <location>
        <begin position="22"/>
        <end position="94"/>
    </location>
</feature>
<feature type="signal peptide" evidence="1">
    <location>
        <begin position="1"/>
        <end position="21"/>
    </location>
</feature>
<proteinExistence type="predicted"/>
<comment type="caution">
    <text evidence="2">The sequence shown here is derived from an EMBL/GenBank/DDBJ whole genome shotgun (WGS) entry which is preliminary data.</text>
</comment>
<gene>
    <name evidence="2" type="ORF">BCT50_05920</name>
</gene>
<sequence>MKTMIKTIALATAVLSMNTFANTAIESLSIETIKQELTPVQIEQVLKQWKANQLESLETKAQAISDRAPIEARRELVKQQINHEYKQTLNAFGL</sequence>
<protein>
    <submittedName>
        <fullName evidence="2">Uncharacterized protein</fullName>
    </submittedName>
</protein>